<comment type="caution">
    <text evidence="1">The sequence shown here is derived from an EMBL/GenBank/DDBJ whole genome shotgun (WGS) entry which is preliminary data.</text>
</comment>
<gene>
    <name evidence="1" type="ORF">Y900_012930</name>
</gene>
<evidence type="ECO:0000313" key="1">
    <source>
        <dbReference type="EMBL" id="KDE99813.1"/>
    </source>
</evidence>
<accession>A0A064CM97</accession>
<evidence type="ECO:0000313" key="2">
    <source>
        <dbReference type="Proteomes" id="UP000022835"/>
    </source>
</evidence>
<dbReference type="EMBL" id="JALN02000001">
    <property type="protein sequence ID" value="KDE99813.1"/>
    <property type="molecule type" value="Genomic_DNA"/>
</dbReference>
<sequence length="199" mass="21963">MVQYSIQVAGTVDRLDRRTERHGIEEPDLARRYTEHQRHCSSEDIGRQFIVHPERRGDIPAVDDVVHEMKAHGHRAGKDCVVTEFREGERRVIDSVCREGVENVVGRLGVGTSGIAAHLGNDRLGPPLAEVGTMTARGRGESAVLNSHVRQKVGQVPARTGCRPVKVGGLNSVHDRHRPQDGTPMLDSNHMLIVCARLL</sequence>
<keyword evidence="2" id="KW-1185">Reference proteome</keyword>
<organism evidence="1 2">
    <name type="scientific">Mycolicibacterium aromaticivorans JS19b1 = JCM 16368</name>
    <dbReference type="NCBI Taxonomy" id="1440774"/>
    <lineage>
        <taxon>Bacteria</taxon>
        <taxon>Bacillati</taxon>
        <taxon>Actinomycetota</taxon>
        <taxon>Actinomycetes</taxon>
        <taxon>Mycobacteriales</taxon>
        <taxon>Mycobacteriaceae</taxon>
        <taxon>Mycolicibacterium</taxon>
    </lineage>
</organism>
<dbReference type="STRING" id="1440774.Y900_012930"/>
<protein>
    <submittedName>
        <fullName evidence="1">Uncharacterized protein</fullName>
    </submittedName>
</protein>
<reference evidence="1" key="1">
    <citation type="submission" date="2014-05" db="EMBL/GenBank/DDBJ databases">
        <title>Genome sequence of Mycobacterium aromaticivorans strain JS19b1T (= DSM 45407T).</title>
        <authorList>
            <person name="Kwak Y."/>
            <person name="Park G.-S."/>
            <person name="Li Q.X."/>
            <person name="Lee S.-E."/>
            <person name="Shin J.-H."/>
        </authorList>
    </citation>
    <scope>NUCLEOTIDE SEQUENCE [LARGE SCALE GENOMIC DNA]</scope>
    <source>
        <strain evidence="1">JS19b1</strain>
    </source>
</reference>
<proteinExistence type="predicted"/>
<dbReference type="AlphaFoldDB" id="A0A064CM97"/>
<name>A0A064CM97_9MYCO</name>
<dbReference type="Proteomes" id="UP000022835">
    <property type="component" value="Unassembled WGS sequence"/>
</dbReference>